<reference evidence="6" key="1">
    <citation type="submission" date="2020-11" db="EMBL/GenBank/DDBJ databases">
        <title>Bacterial whole genome sequence for Caenimonas sp. DR4.4.</title>
        <authorList>
            <person name="Le V."/>
            <person name="Ko S.-R."/>
            <person name="Ahn C.-Y."/>
            <person name="Oh H.-M."/>
        </authorList>
    </citation>
    <scope>NUCLEOTIDE SEQUENCE</scope>
    <source>
        <strain evidence="6">DR4.4</strain>
    </source>
</reference>
<keyword evidence="3 5" id="KW-1133">Transmembrane helix</keyword>
<feature type="transmembrane region" description="Helical" evidence="5">
    <location>
        <begin position="148"/>
        <end position="171"/>
    </location>
</feature>
<dbReference type="Proteomes" id="UP000651050">
    <property type="component" value="Unassembled WGS sequence"/>
</dbReference>
<feature type="transmembrane region" description="Helical" evidence="5">
    <location>
        <begin position="244"/>
        <end position="265"/>
    </location>
</feature>
<feature type="transmembrane region" description="Helical" evidence="5">
    <location>
        <begin position="212"/>
        <end position="232"/>
    </location>
</feature>
<feature type="transmembrane region" description="Helical" evidence="5">
    <location>
        <begin position="271"/>
        <end position="290"/>
    </location>
</feature>
<feature type="transmembrane region" description="Helical" evidence="5">
    <location>
        <begin position="33"/>
        <end position="52"/>
    </location>
</feature>
<keyword evidence="7" id="KW-1185">Reference proteome</keyword>
<feature type="transmembrane region" description="Helical" evidence="5">
    <location>
        <begin position="124"/>
        <end position="142"/>
    </location>
</feature>
<dbReference type="PANTHER" id="PTHR22911:SF6">
    <property type="entry name" value="SOLUTE CARRIER FAMILY 35 MEMBER G1"/>
    <property type="match status" value="1"/>
</dbReference>
<comment type="subcellular location">
    <subcellularLocation>
        <location evidence="1">Membrane</location>
        <topology evidence="1">Multi-pass membrane protein</topology>
    </subcellularLocation>
</comment>
<feature type="transmembrane region" description="Helical" evidence="5">
    <location>
        <begin position="92"/>
        <end position="112"/>
    </location>
</feature>
<dbReference type="RefSeq" id="WP_196985883.1">
    <property type="nucleotide sequence ID" value="NZ_JADWYS010000001.1"/>
</dbReference>
<dbReference type="PANTHER" id="PTHR22911">
    <property type="entry name" value="ACYL-MALONYL CONDENSING ENZYME-RELATED"/>
    <property type="match status" value="1"/>
</dbReference>
<proteinExistence type="predicted"/>
<dbReference type="GO" id="GO:0016020">
    <property type="term" value="C:membrane"/>
    <property type="evidence" value="ECO:0007669"/>
    <property type="project" value="UniProtKB-SubCell"/>
</dbReference>
<evidence type="ECO:0000313" key="7">
    <source>
        <dbReference type="Proteomes" id="UP000651050"/>
    </source>
</evidence>
<keyword evidence="4 5" id="KW-0472">Membrane</keyword>
<keyword evidence="2 5" id="KW-0812">Transmembrane</keyword>
<organism evidence="6 7">
    <name type="scientific">Caenimonas aquaedulcis</name>
    <dbReference type="NCBI Taxonomy" id="2793270"/>
    <lineage>
        <taxon>Bacteria</taxon>
        <taxon>Pseudomonadati</taxon>
        <taxon>Pseudomonadota</taxon>
        <taxon>Betaproteobacteria</taxon>
        <taxon>Burkholderiales</taxon>
        <taxon>Comamonadaceae</taxon>
        <taxon>Caenimonas</taxon>
    </lineage>
</organism>
<accession>A0A931H3Q7</accession>
<evidence type="ECO:0000313" key="6">
    <source>
        <dbReference type="EMBL" id="MBG9388004.1"/>
    </source>
</evidence>
<sequence>MQAFWMIIASLLFTLMGVCIKFAATAFTSAELIFYRGLIGAILMWGFARIEGVSLRTRMLPMHAWRSVIGVVALGMWFYAIAYLPLATANSLNYMSSIWIAVFVVAGTLLTWTPQSGRPLAQATLILSVLAGFAGVVLLLQPELSSDQLFAGVIGFLSSIAAALAYLQVAALSKAGEPESRTVFYFALGCVVGGAVWMAMTGVSPWSWRQSVWLLPIGMLAALGQWCMTRAYGDTGGAHGSATLVVANLQYSGILFSAAFGYLLFDDRITLMGWSGIALIIASGIVSTIIRIRSFAGSPGEER</sequence>
<evidence type="ECO:0000256" key="1">
    <source>
        <dbReference type="ARBA" id="ARBA00004141"/>
    </source>
</evidence>
<dbReference type="SUPFAM" id="SSF103481">
    <property type="entry name" value="Multidrug resistance efflux transporter EmrE"/>
    <property type="match status" value="2"/>
</dbReference>
<evidence type="ECO:0000256" key="4">
    <source>
        <dbReference type="ARBA" id="ARBA00023136"/>
    </source>
</evidence>
<dbReference type="EMBL" id="JADWYS010000001">
    <property type="protein sequence ID" value="MBG9388004.1"/>
    <property type="molecule type" value="Genomic_DNA"/>
</dbReference>
<protein>
    <submittedName>
        <fullName evidence="6">DMT family transporter</fullName>
    </submittedName>
</protein>
<feature type="transmembrane region" description="Helical" evidence="5">
    <location>
        <begin position="64"/>
        <end position="86"/>
    </location>
</feature>
<dbReference type="Gene3D" id="1.10.3730.20">
    <property type="match status" value="1"/>
</dbReference>
<evidence type="ECO:0000256" key="5">
    <source>
        <dbReference type="SAM" id="Phobius"/>
    </source>
</evidence>
<dbReference type="InterPro" id="IPR037185">
    <property type="entry name" value="EmrE-like"/>
</dbReference>
<evidence type="ECO:0000256" key="3">
    <source>
        <dbReference type="ARBA" id="ARBA00022989"/>
    </source>
</evidence>
<feature type="transmembrane region" description="Helical" evidence="5">
    <location>
        <begin position="183"/>
        <end position="200"/>
    </location>
</feature>
<comment type="caution">
    <text evidence="6">The sequence shown here is derived from an EMBL/GenBank/DDBJ whole genome shotgun (WGS) entry which is preliminary data.</text>
</comment>
<evidence type="ECO:0000256" key="2">
    <source>
        <dbReference type="ARBA" id="ARBA00022692"/>
    </source>
</evidence>
<dbReference type="AlphaFoldDB" id="A0A931H3Q7"/>
<gene>
    <name evidence="6" type="ORF">I5803_08230</name>
</gene>
<name>A0A931H3Q7_9BURK</name>